<protein>
    <recommendedName>
        <fullName evidence="2">S-formylglutathione hydrolase</fullName>
        <ecNumber evidence="2">3.1.2.12</ecNumber>
    </recommendedName>
</protein>
<dbReference type="Proteomes" id="UP000054284">
    <property type="component" value="Unassembled WGS sequence"/>
</dbReference>
<dbReference type="AlphaFoldDB" id="W7KU62"/>
<dbReference type="PANTHER" id="PTHR10061">
    <property type="entry name" value="S-FORMYLGLUTATHIONE HYDROLASE"/>
    <property type="match status" value="1"/>
</dbReference>
<keyword evidence="4" id="KW-0378">Hydrolase</keyword>
<comment type="caution">
    <text evidence="5">The sequence shown here is derived from an EMBL/GenBank/DDBJ whole genome shotgun (WGS) entry which is preliminary data.</text>
</comment>
<dbReference type="EC" id="3.1.2.12" evidence="2"/>
<keyword evidence="6" id="KW-1185">Reference proteome</keyword>
<evidence type="ECO:0000313" key="6">
    <source>
        <dbReference type="Proteomes" id="UP000054284"/>
    </source>
</evidence>
<dbReference type="GO" id="GO:0018738">
    <property type="term" value="F:S-formylglutathione hydrolase activity"/>
    <property type="evidence" value="ECO:0007669"/>
    <property type="project" value="UniProtKB-EC"/>
</dbReference>
<dbReference type="GO" id="GO:0052689">
    <property type="term" value="F:carboxylic ester hydrolase activity"/>
    <property type="evidence" value="ECO:0007669"/>
    <property type="project" value="UniProtKB-KW"/>
</dbReference>
<keyword evidence="3" id="KW-0719">Serine esterase</keyword>
<dbReference type="Pfam" id="PF00756">
    <property type="entry name" value="Esterase"/>
    <property type="match status" value="1"/>
</dbReference>
<dbReference type="PATRIC" id="fig|1326980.6.peg.1469"/>
<dbReference type="Gene3D" id="3.40.50.1820">
    <property type="entry name" value="alpha/beta hydrolase"/>
    <property type="match status" value="1"/>
</dbReference>
<reference evidence="5 6" key="1">
    <citation type="journal article" date="2014" name="Genome Announc.">
        <title>Draft Genome Sequence of the Sulfolobales Archaeon AZ1, Obtained through Metagenomic Analysis of a Mexican Hot Spring.</title>
        <authorList>
            <person name="Servin-Garciduenas L.E."/>
            <person name="Martinez-Romero E."/>
        </authorList>
    </citation>
    <scope>NUCLEOTIDE SEQUENCE [LARGE SCALE GENOMIC DNA]</scope>
    <source>
        <strain evidence="5">AZ1-illumnia</strain>
    </source>
</reference>
<sequence>MRIELEVKTFYLESSTLRDNPLGDPYVRRVEVIEPESPQGRPLLIYLSGYLSSALSQLNYDPLSEDMLSKAKRLKAEGKIQGSVIVLPDTFTKVGGNQYINSPAVGNYEDFILKELIPYFAERYGTDRVGVIGKSSGGYGALVLGMKSDAIKAIASHSGDAYFEYVYLPLFPKVIPHLRKFKGPKEWLDYFWAKVNRKRREDLNVLNVVGMSAFYSPTPSGDIELPFDLETGEILEGVWRKWLEKDPVRLVDSHYERLRRKLVYLDVGTKDEFNIQYGFRILRRKLKEHKVDHVYEEYEDGHFNTSYRYDISISLLESYLRNNK</sequence>
<dbReference type="GO" id="GO:0005829">
    <property type="term" value="C:cytosol"/>
    <property type="evidence" value="ECO:0007669"/>
    <property type="project" value="TreeGrafter"/>
</dbReference>
<dbReference type="InterPro" id="IPR014186">
    <property type="entry name" value="S-formylglutathione_hydrol"/>
</dbReference>
<proteinExistence type="inferred from homology"/>
<comment type="similarity">
    <text evidence="1">Belongs to the esterase D family.</text>
</comment>
<evidence type="ECO:0000256" key="2">
    <source>
        <dbReference type="ARBA" id="ARBA00012479"/>
    </source>
</evidence>
<dbReference type="EMBL" id="ASRH01000007">
    <property type="protein sequence ID" value="EWG06781.1"/>
    <property type="molecule type" value="Genomic_DNA"/>
</dbReference>
<dbReference type="SUPFAM" id="SSF53474">
    <property type="entry name" value="alpha/beta-Hydrolases"/>
    <property type="match status" value="1"/>
</dbReference>
<organism evidence="5 6">
    <name type="scientific">Candidatus Aramenus sulfurataquae</name>
    <dbReference type="NCBI Taxonomy" id="1326980"/>
    <lineage>
        <taxon>Archaea</taxon>
        <taxon>Thermoproteota</taxon>
        <taxon>Thermoprotei</taxon>
        <taxon>Sulfolobales</taxon>
        <taxon>Sulfolobaceae</taxon>
        <taxon>Candidatus Aramenus</taxon>
    </lineage>
</organism>
<dbReference type="PANTHER" id="PTHR10061:SF0">
    <property type="entry name" value="S-FORMYLGLUTATHIONE HYDROLASE"/>
    <property type="match status" value="1"/>
</dbReference>
<accession>W7KU62</accession>
<name>W7KU62_9CREN</name>
<dbReference type="InterPro" id="IPR000801">
    <property type="entry name" value="Esterase-like"/>
</dbReference>
<gene>
    <name evidence="5" type="ORF">ASUL_07404</name>
</gene>
<dbReference type="GO" id="GO:0046294">
    <property type="term" value="P:formaldehyde catabolic process"/>
    <property type="evidence" value="ECO:0007669"/>
    <property type="project" value="InterPro"/>
</dbReference>
<evidence type="ECO:0000256" key="3">
    <source>
        <dbReference type="ARBA" id="ARBA00022487"/>
    </source>
</evidence>
<evidence type="ECO:0000256" key="1">
    <source>
        <dbReference type="ARBA" id="ARBA00005622"/>
    </source>
</evidence>
<evidence type="ECO:0000256" key="4">
    <source>
        <dbReference type="ARBA" id="ARBA00022801"/>
    </source>
</evidence>
<dbReference type="InterPro" id="IPR029058">
    <property type="entry name" value="AB_hydrolase_fold"/>
</dbReference>
<evidence type="ECO:0000313" key="5">
    <source>
        <dbReference type="EMBL" id="EWG06781.1"/>
    </source>
</evidence>